<reference evidence="2 3" key="1">
    <citation type="submission" date="2018-03" db="EMBL/GenBank/DDBJ databases">
        <title>A gene transfer event suggests a long-term partnership between eustigmatophyte algae and a novel lineage of endosymbiotic bacteria.</title>
        <authorList>
            <person name="Yurchenko T."/>
            <person name="Sevcikova T."/>
            <person name="Pribyl P."/>
            <person name="El Karkouri K."/>
            <person name="Klimes V."/>
            <person name="Amaral R."/>
            <person name="Zbrankova V."/>
            <person name="Kim E."/>
            <person name="Raoult D."/>
            <person name="Santos L.M.A."/>
            <person name="Elias M."/>
        </authorList>
    </citation>
    <scope>NUCLEOTIDE SEQUENCE [LARGE SCALE GENOMIC DNA]</scope>
    <source>
        <strain evidence="2">CCALA 838</strain>
    </source>
</reference>
<feature type="region of interest" description="Disordered" evidence="1">
    <location>
        <begin position="217"/>
        <end position="245"/>
    </location>
</feature>
<dbReference type="Proteomes" id="UP000241762">
    <property type="component" value="Chromosome"/>
</dbReference>
<evidence type="ECO:0000256" key="1">
    <source>
        <dbReference type="SAM" id="MobiDB-lite"/>
    </source>
</evidence>
<dbReference type="AlphaFoldDB" id="A0A2P1P7H0"/>
<evidence type="ECO:0000313" key="3">
    <source>
        <dbReference type="Proteomes" id="UP000241762"/>
    </source>
</evidence>
<dbReference type="KEGG" id="ptc:phytr_2520"/>
<name>A0A2P1P7H0_9RICK</name>
<feature type="compositionally biased region" description="Basic and acidic residues" evidence="1">
    <location>
        <begin position="7"/>
        <end position="16"/>
    </location>
</feature>
<gene>
    <name evidence="2" type="ORF">phytr_2520</name>
</gene>
<keyword evidence="3" id="KW-1185">Reference proteome</keyword>
<organism evidence="2 3">
    <name type="scientific">Candidatus Phycorickettsia trachydisci</name>
    <dbReference type="NCBI Taxonomy" id="2115978"/>
    <lineage>
        <taxon>Bacteria</taxon>
        <taxon>Pseudomonadati</taxon>
        <taxon>Pseudomonadota</taxon>
        <taxon>Alphaproteobacteria</taxon>
        <taxon>Rickettsiales</taxon>
        <taxon>Rickettsiaceae</taxon>
        <taxon>Candidatus Phycorickettsia</taxon>
    </lineage>
</organism>
<protein>
    <submittedName>
        <fullName evidence="2">Uncharacterized protein</fullName>
    </submittedName>
</protein>
<feature type="compositionally biased region" description="Low complexity" evidence="1">
    <location>
        <begin position="219"/>
        <end position="243"/>
    </location>
</feature>
<dbReference type="EMBL" id="CP027845">
    <property type="protein sequence ID" value="AVP87209.1"/>
    <property type="molecule type" value="Genomic_DNA"/>
</dbReference>
<feature type="region of interest" description="Disordered" evidence="1">
    <location>
        <begin position="1"/>
        <end position="50"/>
    </location>
</feature>
<evidence type="ECO:0000313" key="2">
    <source>
        <dbReference type="EMBL" id="AVP87209.1"/>
    </source>
</evidence>
<feature type="compositionally biased region" description="Basic and acidic residues" evidence="1">
    <location>
        <begin position="27"/>
        <end position="40"/>
    </location>
</feature>
<proteinExistence type="predicted"/>
<sequence length="272" mass="30764">MCMQEEISQKRPREEENNQLSQTSQNHGDKGAKKVKETRDNSTQTPQQIKKPISIQQITKLCKMEPKPFMQELKKIGNPLFLNQLYLSVYDQCSGIEKAYLSRNYSEGSKCISNLQESTIQPITKELMTNIIKDKSSQSLVKELSKMVDNNDYTWNKRCDSIKKIIQECVKLEMPEYLEKMHSILNQHTSRTAPSKMRDSFLTEQNKLKEIISNLKQISSQDQTSETSAASSSDTPSSASSSDMIELEINDAAHGLLALGGATWDSDSDNVN</sequence>
<accession>A0A2P1P7H0</accession>